<dbReference type="RefSeq" id="XP_067817051.1">
    <property type="nucleotide sequence ID" value="XM_067963018.1"/>
</dbReference>
<evidence type="ECO:0000313" key="1">
    <source>
        <dbReference type="EMBL" id="TDH67552.1"/>
    </source>
</evidence>
<organism evidence="1 2">
    <name type="scientific">Bremia lactucae</name>
    <name type="common">Lettuce downy mildew</name>
    <dbReference type="NCBI Taxonomy" id="4779"/>
    <lineage>
        <taxon>Eukaryota</taxon>
        <taxon>Sar</taxon>
        <taxon>Stramenopiles</taxon>
        <taxon>Oomycota</taxon>
        <taxon>Peronosporomycetes</taxon>
        <taxon>Peronosporales</taxon>
        <taxon>Peronosporaceae</taxon>
        <taxon>Bremia</taxon>
    </lineage>
</organism>
<sequence>MNFDVVVAAAVVAALAKHNPKSNVSKNTTATKAITRFRRRQLSHRAAKCRTPTIVVAGVIAQAVGVSLFSRNMERRYK</sequence>
<dbReference type="GeneID" id="94348689"/>
<evidence type="ECO:0000313" key="2">
    <source>
        <dbReference type="Proteomes" id="UP000294530"/>
    </source>
</evidence>
<reference evidence="1 2" key="1">
    <citation type="journal article" date="2021" name="Genome Biol.">
        <title>AFLAP: assembly-free linkage analysis pipeline using k-mers from genome sequencing data.</title>
        <authorList>
            <person name="Fletcher K."/>
            <person name="Zhang L."/>
            <person name="Gil J."/>
            <person name="Han R."/>
            <person name="Cavanaugh K."/>
            <person name="Michelmore R."/>
        </authorList>
    </citation>
    <scope>NUCLEOTIDE SEQUENCE [LARGE SCALE GENOMIC DNA]</scope>
    <source>
        <strain evidence="1 2">SF5</strain>
    </source>
</reference>
<accession>A0A976FIW3</accession>
<dbReference type="KEGG" id="blac:94348689"/>
<comment type="caution">
    <text evidence="1">The sequence shown here is derived from an EMBL/GenBank/DDBJ whole genome shotgun (WGS) entry which is preliminary data.</text>
</comment>
<name>A0A976FIW3_BRELC</name>
<dbReference type="AlphaFoldDB" id="A0A976FIW3"/>
<dbReference type="Proteomes" id="UP000294530">
    <property type="component" value="Unassembled WGS sequence"/>
</dbReference>
<keyword evidence="2" id="KW-1185">Reference proteome</keyword>
<protein>
    <submittedName>
        <fullName evidence="1">Uncharacterized protein</fullName>
    </submittedName>
</protein>
<dbReference type="EMBL" id="SHOA02000014">
    <property type="protein sequence ID" value="TDH67552.1"/>
    <property type="molecule type" value="Genomic_DNA"/>
</dbReference>
<proteinExistence type="predicted"/>
<gene>
    <name evidence="1" type="ORF">CCR75_004932</name>
</gene>